<dbReference type="AlphaFoldDB" id="A0A2H0LWA1"/>
<accession>A0A2H0LWA1</accession>
<dbReference type="InterPro" id="IPR043129">
    <property type="entry name" value="ATPase_NBD"/>
</dbReference>
<proteinExistence type="predicted"/>
<dbReference type="Gene3D" id="3.30.1490.300">
    <property type="match status" value="1"/>
</dbReference>
<evidence type="ECO:0008006" key="3">
    <source>
        <dbReference type="Google" id="ProtNLM"/>
    </source>
</evidence>
<dbReference type="SUPFAM" id="SSF53067">
    <property type="entry name" value="Actin-like ATPase domain"/>
    <property type="match status" value="1"/>
</dbReference>
<name>A0A2H0LWA1_9BACT</name>
<comment type="caution">
    <text evidence="1">The sequence shown here is derived from an EMBL/GenBank/DDBJ whole genome shotgun (WGS) entry which is preliminary data.</text>
</comment>
<evidence type="ECO:0000313" key="1">
    <source>
        <dbReference type="EMBL" id="PIQ88678.1"/>
    </source>
</evidence>
<dbReference type="EMBL" id="PCWA01000092">
    <property type="protein sequence ID" value="PIQ88678.1"/>
    <property type="molecule type" value="Genomic_DNA"/>
</dbReference>
<protein>
    <recommendedName>
        <fullName evidence="3">SHS2 domain-containing protein</fullName>
    </recommendedName>
</protein>
<dbReference type="InterPro" id="IPR005883">
    <property type="entry name" value="PilM"/>
</dbReference>
<dbReference type="Pfam" id="PF11104">
    <property type="entry name" value="PilM_2"/>
    <property type="match status" value="1"/>
</dbReference>
<organism evidence="1 2">
    <name type="scientific">Candidatus Ghiorseimicrobium undicola</name>
    <dbReference type="NCBI Taxonomy" id="1974746"/>
    <lineage>
        <taxon>Bacteria</taxon>
        <taxon>Pseudomonadati</taxon>
        <taxon>Candidatus Omnitrophota</taxon>
        <taxon>Candidatus Ghiorseimicrobium</taxon>
    </lineage>
</organism>
<evidence type="ECO:0000313" key="2">
    <source>
        <dbReference type="Proteomes" id="UP000229641"/>
    </source>
</evidence>
<sequence length="522" mass="58752">MAKNSMLGVSFTYDSINIVEQQAGKAVNSIKIHIDNKPEVSAGPNTTKGEADTAELIKNTLAEQNIATQEAVLALLSKDLIIRFFEIPLVPRSEIASTVGFEAKKYVPFKLEELIFDFQPNIDRKNKKIAILFISIRREIIDRYMSILEQAGLSIVSVEPMFFSVMRAVKHITKAATKAPIAIIDVDSSFERGDITVIERFYPLLSRDLNLKIYADKDKDAIESIALKLGNEIRISLDYYRRQFPGSFVNIEELILLAPRDSGALGETLTKELEMKVLAPDINDSLALIGKELDLEQIRAYGASLLNKVSLPIKINLLAKMAIKEAEERPPANLENILTIIAENVDKNFVIKNVAVFLIVASAIYLLGLRQVMAVNTRLKSIKTGRQKLSILKDMKKITYPALQTFEKEYEKKIQAVEKLETERSYLTPKLSAVAKSAEKGIWLDRISFDDKQDKQNLIIRGFVYLADGQKEFVAVNQFLSNLKASEEFSSFKDISLGEVSRLKKGEFDLTSFEIQCRDVKM</sequence>
<reference evidence="1 2" key="1">
    <citation type="submission" date="2017-09" db="EMBL/GenBank/DDBJ databases">
        <title>Depth-based differentiation of microbial function through sediment-hosted aquifers and enrichment of novel symbionts in the deep terrestrial subsurface.</title>
        <authorList>
            <person name="Probst A.J."/>
            <person name="Ladd B."/>
            <person name="Jarett J.K."/>
            <person name="Geller-Mcgrath D.E."/>
            <person name="Sieber C.M."/>
            <person name="Emerson J.B."/>
            <person name="Anantharaman K."/>
            <person name="Thomas B.C."/>
            <person name="Malmstrom R."/>
            <person name="Stieglmeier M."/>
            <person name="Klingl A."/>
            <person name="Woyke T."/>
            <person name="Ryan C.M."/>
            <person name="Banfield J.F."/>
        </authorList>
    </citation>
    <scope>NUCLEOTIDE SEQUENCE [LARGE SCALE GENOMIC DNA]</scope>
    <source>
        <strain evidence="1">CG11_big_fil_rev_8_21_14_0_20_42_13</strain>
    </source>
</reference>
<dbReference type="Proteomes" id="UP000229641">
    <property type="component" value="Unassembled WGS sequence"/>
</dbReference>
<gene>
    <name evidence="1" type="ORF">COV72_07050</name>
</gene>